<dbReference type="GO" id="GO:0003676">
    <property type="term" value="F:nucleic acid binding"/>
    <property type="evidence" value="ECO:0007669"/>
    <property type="project" value="InterPro"/>
</dbReference>
<dbReference type="Proteomes" id="UP000030364">
    <property type="component" value="Unassembled WGS sequence"/>
</dbReference>
<keyword evidence="4" id="KW-0949">S-adenosyl-L-methionine</keyword>
<evidence type="ECO:0000313" key="9">
    <source>
        <dbReference type="Proteomes" id="UP000030364"/>
    </source>
</evidence>
<dbReference type="Pfam" id="PF17827">
    <property type="entry name" value="PrmC_N"/>
    <property type="match status" value="1"/>
</dbReference>
<dbReference type="InterPro" id="IPR002052">
    <property type="entry name" value="DNA_methylase_N6_adenine_CS"/>
</dbReference>
<dbReference type="RefSeq" id="WP_038064491.1">
    <property type="nucleotide sequence ID" value="NZ_JPSL02000035.1"/>
</dbReference>
<dbReference type="EMBL" id="JPSL02000035">
    <property type="protein sequence ID" value="KGQ21836.2"/>
    <property type="molecule type" value="Genomic_DNA"/>
</dbReference>
<dbReference type="GO" id="GO:0102559">
    <property type="term" value="F:peptide chain release factor N(5)-glutamine methyltransferase activity"/>
    <property type="evidence" value="ECO:0007669"/>
    <property type="project" value="UniProtKB-EC"/>
</dbReference>
<dbReference type="InterPro" id="IPR050320">
    <property type="entry name" value="N5-glutamine_MTase"/>
</dbReference>
<sequence length="269" mass="29726">MRFLRLLEKRLEEAGLPRREALFLLAKALGVSPLEALWAEVPPAAQEEALTLLSKRLSGYPLQYLLGEWEFFGLPLRMREGVLIPRPETEGLVAWALELPLKAPRVLDVGTGSGAIALAYKAHRPEAEVWATEVDPVALALAEENARRLGLEVRFLPLPLTGGLSGLDLILSNPPYLPEAYRKEAPKELAHENPLALYAGEEGLSVARPLVREAREALRPGGWVYLELAPENVHLLAREMAGMGFEEVEVKEDLAGRPRYLRARTPKAG</sequence>
<dbReference type="PANTHER" id="PTHR18895:SF74">
    <property type="entry name" value="MTRF1L RELEASE FACTOR GLUTAMINE METHYLTRANSFERASE"/>
    <property type="match status" value="1"/>
</dbReference>
<gene>
    <name evidence="8" type="ORF">THFILI_01275</name>
</gene>
<feature type="domain" description="Methyltransferase small" evidence="6">
    <location>
        <begin position="102"/>
        <end position="177"/>
    </location>
</feature>
<dbReference type="CDD" id="cd02440">
    <property type="entry name" value="AdoMet_MTases"/>
    <property type="match status" value="1"/>
</dbReference>
<keyword evidence="3" id="KW-0808">Transferase</keyword>
<evidence type="ECO:0000256" key="1">
    <source>
        <dbReference type="ARBA" id="ARBA00012771"/>
    </source>
</evidence>
<keyword evidence="2 8" id="KW-0489">Methyltransferase</keyword>
<dbReference type="InterPro" id="IPR019874">
    <property type="entry name" value="RF_methyltr_PrmC"/>
</dbReference>
<evidence type="ECO:0000259" key="7">
    <source>
        <dbReference type="Pfam" id="PF17827"/>
    </source>
</evidence>
<dbReference type="PANTHER" id="PTHR18895">
    <property type="entry name" value="HEMK METHYLTRANSFERASE"/>
    <property type="match status" value="1"/>
</dbReference>
<dbReference type="GO" id="GO:0032259">
    <property type="term" value="P:methylation"/>
    <property type="evidence" value="ECO:0007669"/>
    <property type="project" value="UniProtKB-KW"/>
</dbReference>
<feature type="domain" description="Release factor glutamine methyltransferase N-terminal" evidence="7">
    <location>
        <begin position="4"/>
        <end position="67"/>
    </location>
</feature>
<dbReference type="Gene3D" id="3.40.50.150">
    <property type="entry name" value="Vaccinia Virus protein VP39"/>
    <property type="match status" value="1"/>
</dbReference>
<dbReference type="InterPro" id="IPR007848">
    <property type="entry name" value="Small_mtfrase_dom"/>
</dbReference>
<dbReference type="OrthoDB" id="9784805at2"/>
<evidence type="ECO:0000313" key="8">
    <source>
        <dbReference type="EMBL" id="KGQ21836.2"/>
    </source>
</evidence>
<accession>A0A0A2WNS9</accession>
<dbReference type="InterPro" id="IPR004556">
    <property type="entry name" value="HemK-like"/>
</dbReference>
<evidence type="ECO:0000256" key="3">
    <source>
        <dbReference type="ARBA" id="ARBA00022679"/>
    </source>
</evidence>
<comment type="catalytic activity">
    <reaction evidence="5">
        <text>L-glutaminyl-[peptide chain release factor] + S-adenosyl-L-methionine = N(5)-methyl-L-glutaminyl-[peptide chain release factor] + S-adenosyl-L-homocysteine + H(+)</text>
        <dbReference type="Rhea" id="RHEA:42896"/>
        <dbReference type="Rhea" id="RHEA-COMP:10271"/>
        <dbReference type="Rhea" id="RHEA-COMP:10272"/>
        <dbReference type="ChEBI" id="CHEBI:15378"/>
        <dbReference type="ChEBI" id="CHEBI:30011"/>
        <dbReference type="ChEBI" id="CHEBI:57856"/>
        <dbReference type="ChEBI" id="CHEBI:59789"/>
        <dbReference type="ChEBI" id="CHEBI:61891"/>
        <dbReference type="EC" id="2.1.1.297"/>
    </reaction>
</comment>
<dbReference type="EC" id="2.1.1.297" evidence="1"/>
<dbReference type="NCBIfam" id="TIGR03534">
    <property type="entry name" value="RF_mod_PrmC"/>
    <property type="match status" value="1"/>
</dbReference>
<dbReference type="PROSITE" id="PS00092">
    <property type="entry name" value="N6_MTASE"/>
    <property type="match status" value="1"/>
</dbReference>
<dbReference type="Pfam" id="PF05175">
    <property type="entry name" value="MTS"/>
    <property type="match status" value="1"/>
</dbReference>
<organism evidence="8 9">
    <name type="scientific">Thermus filiformis</name>
    <dbReference type="NCBI Taxonomy" id="276"/>
    <lineage>
        <taxon>Bacteria</taxon>
        <taxon>Thermotogati</taxon>
        <taxon>Deinococcota</taxon>
        <taxon>Deinococci</taxon>
        <taxon>Thermales</taxon>
        <taxon>Thermaceae</taxon>
        <taxon>Thermus</taxon>
    </lineage>
</organism>
<reference evidence="8 9" key="1">
    <citation type="journal article" date="2015" name="Genome Announc.">
        <title>Draft Genome Sequence of the Thermophile Thermus filiformis ATCC 43280, Producer of Carotenoid-(Di)glucoside-Branched Fatty Acid (Di)esters and Source of Hyperthermostable Enzymes of Biotechnological Interest.</title>
        <authorList>
            <person name="Mandelli F."/>
            <person name="Oliveira Ramires B."/>
            <person name="Couger M.B."/>
            <person name="Paixao D.A."/>
            <person name="Camilo C.M."/>
            <person name="Polikarpov I."/>
            <person name="Prade R."/>
            <person name="Riano-Pachon D.M."/>
            <person name="Squina F.M."/>
        </authorList>
    </citation>
    <scope>NUCLEOTIDE SEQUENCE [LARGE SCALE GENOMIC DNA]</scope>
    <source>
        <strain evidence="8 9">ATCC 43280</strain>
    </source>
</reference>
<evidence type="ECO:0000256" key="2">
    <source>
        <dbReference type="ARBA" id="ARBA00022603"/>
    </source>
</evidence>
<name>A0A0A2WNS9_THEFI</name>
<evidence type="ECO:0000256" key="5">
    <source>
        <dbReference type="ARBA" id="ARBA00048391"/>
    </source>
</evidence>
<evidence type="ECO:0000256" key="4">
    <source>
        <dbReference type="ARBA" id="ARBA00022691"/>
    </source>
</evidence>
<dbReference type="STRING" id="276.THFILI_01275"/>
<comment type="caution">
    <text evidence="8">The sequence shown here is derived from an EMBL/GenBank/DDBJ whole genome shotgun (WGS) entry which is preliminary data.</text>
</comment>
<dbReference type="AlphaFoldDB" id="A0A0A2WNS9"/>
<evidence type="ECO:0000259" key="6">
    <source>
        <dbReference type="Pfam" id="PF05175"/>
    </source>
</evidence>
<protein>
    <recommendedName>
        <fullName evidence="1">peptide chain release factor N(5)-glutamine methyltransferase</fullName>
        <ecNumber evidence="1">2.1.1.297</ecNumber>
    </recommendedName>
</protein>
<dbReference type="InterPro" id="IPR040758">
    <property type="entry name" value="PrmC_N"/>
</dbReference>
<proteinExistence type="predicted"/>
<dbReference type="Gene3D" id="1.10.8.10">
    <property type="entry name" value="DNA helicase RuvA subunit, C-terminal domain"/>
    <property type="match status" value="1"/>
</dbReference>
<dbReference type="NCBIfam" id="TIGR00536">
    <property type="entry name" value="hemK_fam"/>
    <property type="match status" value="1"/>
</dbReference>
<dbReference type="SUPFAM" id="SSF53335">
    <property type="entry name" value="S-adenosyl-L-methionine-dependent methyltransferases"/>
    <property type="match status" value="1"/>
</dbReference>
<keyword evidence="9" id="KW-1185">Reference proteome</keyword>
<dbReference type="InterPro" id="IPR029063">
    <property type="entry name" value="SAM-dependent_MTases_sf"/>
</dbReference>